<keyword evidence="3 5" id="KW-1133">Transmembrane helix</keyword>
<dbReference type="Pfam" id="PF02674">
    <property type="entry name" value="Colicin_V"/>
    <property type="match status" value="1"/>
</dbReference>
<dbReference type="RefSeq" id="WP_091484202.1">
    <property type="nucleotide sequence ID" value="NZ_FOTR01000007.1"/>
</dbReference>
<evidence type="ECO:0000256" key="1">
    <source>
        <dbReference type="ARBA" id="ARBA00004141"/>
    </source>
</evidence>
<dbReference type="GO" id="GO:0016020">
    <property type="term" value="C:membrane"/>
    <property type="evidence" value="ECO:0007669"/>
    <property type="project" value="UniProtKB-SubCell"/>
</dbReference>
<evidence type="ECO:0000256" key="5">
    <source>
        <dbReference type="SAM" id="Phobius"/>
    </source>
</evidence>
<dbReference type="GO" id="GO:0009403">
    <property type="term" value="P:toxin biosynthetic process"/>
    <property type="evidence" value="ECO:0007669"/>
    <property type="project" value="InterPro"/>
</dbReference>
<organism evidence="6 7">
    <name type="scientific">Gracilibacillus orientalis</name>
    <dbReference type="NCBI Taxonomy" id="334253"/>
    <lineage>
        <taxon>Bacteria</taxon>
        <taxon>Bacillati</taxon>
        <taxon>Bacillota</taxon>
        <taxon>Bacilli</taxon>
        <taxon>Bacillales</taxon>
        <taxon>Bacillaceae</taxon>
        <taxon>Gracilibacillus</taxon>
    </lineage>
</organism>
<feature type="transmembrane region" description="Helical" evidence="5">
    <location>
        <begin position="117"/>
        <end position="139"/>
    </location>
</feature>
<dbReference type="EMBL" id="FOTR01000007">
    <property type="protein sequence ID" value="SFM07301.1"/>
    <property type="molecule type" value="Genomic_DNA"/>
</dbReference>
<evidence type="ECO:0000256" key="4">
    <source>
        <dbReference type="ARBA" id="ARBA00023136"/>
    </source>
</evidence>
<keyword evidence="7" id="KW-1185">Reference proteome</keyword>
<dbReference type="Proteomes" id="UP000198565">
    <property type="component" value="Unassembled WGS sequence"/>
</dbReference>
<dbReference type="InterPro" id="IPR003825">
    <property type="entry name" value="Colicin-V_CvpA"/>
</dbReference>
<sequence length="183" mass="20541">MVNFILIVLLIIGVLVGLRRGFILQVLHLTAFIIAFIVAATYYDNVASKLELWIPYPELMSDSSWAVFLDSLPLEAAYYNAIAFGALFFVTKILLQIVATMLDFVADLPLLNVVNSWLGAIFGFIEVYLLIFVVLYILALAPVSFVQDYIDGSSIATYIIEHTPVLSEKLTTYWFENDPFNNG</sequence>
<feature type="transmembrane region" description="Helical" evidence="5">
    <location>
        <begin position="29"/>
        <end position="46"/>
    </location>
</feature>
<evidence type="ECO:0000256" key="3">
    <source>
        <dbReference type="ARBA" id="ARBA00022989"/>
    </source>
</evidence>
<keyword evidence="4 5" id="KW-0472">Membrane</keyword>
<dbReference type="AlphaFoldDB" id="A0A1I4MVI5"/>
<proteinExistence type="predicted"/>
<evidence type="ECO:0000256" key="2">
    <source>
        <dbReference type="ARBA" id="ARBA00022692"/>
    </source>
</evidence>
<gene>
    <name evidence="6" type="ORF">SAMN04487943_107125</name>
</gene>
<evidence type="ECO:0000313" key="7">
    <source>
        <dbReference type="Proteomes" id="UP000198565"/>
    </source>
</evidence>
<reference evidence="7" key="1">
    <citation type="submission" date="2016-10" db="EMBL/GenBank/DDBJ databases">
        <authorList>
            <person name="Varghese N."/>
            <person name="Submissions S."/>
        </authorList>
    </citation>
    <scope>NUCLEOTIDE SEQUENCE [LARGE SCALE GENOMIC DNA]</scope>
    <source>
        <strain evidence="7">CGMCC 1.4250</strain>
    </source>
</reference>
<accession>A0A1I4MVI5</accession>
<comment type="subcellular location">
    <subcellularLocation>
        <location evidence="1">Membrane</location>
        <topology evidence="1">Multi-pass membrane protein</topology>
    </subcellularLocation>
</comment>
<name>A0A1I4MVI5_9BACI</name>
<protein>
    <submittedName>
        <fullName evidence="6">Uncharacterized membrane protein, required for colicin V production</fullName>
    </submittedName>
</protein>
<dbReference type="PANTHER" id="PTHR37306:SF1">
    <property type="entry name" value="COLICIN V PRODUCTION PROTEIN"/>
    <property type="match status" value="1"/>
</dbReference>
<keyword evidence="2 5" id="KW-0812">Transmembrane</keyword>
<evidence type="ECO:0000313" key="6">
    <source>
        <dbReference type="EMBL" id="SFM07301.1"/>
    </source>
</evidence>
<dbReference type="PANTHER" id="PTHR37306">
    <property type="entry name" value="COLICIN V PRODUCTION PROTEIN"/>
    <property type="match status" value="1"/>
</dbReference>
<feature type="transmembrane region" description="Helical" evidence="5">
    <location>
        <begin position="77"/>
        <end position="97"/>
    </location>
</feature>
<dbReference type="OrthoDB" id="1809613at2"/>
<dbReference type="STRING" id="334253.SAMN04487943_107125"/>